<accession>A0A482VGE0</accession>
<gene>
    <name evidence="6" type="ORF">BDFB_007127</name>
</gene>
<feature type="domain" description="SANT" evidence="5">
    <location>
        <begin position="56"/>
        <end position="119"/>
    </location>
</feature>
<keyword evidence="3" id="KW-0539">Nucleus</keyword>
<feature type="compositionally biased region" description="Basic and acidic residues" evidence="4">
    <location>
        <begin position="37"/>
        <end position="55"/>
    </location>
</feature>
<name>A0A482VGE0_ASBVE</name>
<dbReference type="Gene3D" id="1.10.10.60">
    <property type="entry name" value="Homeodomain-like"/>
    <property type="match status" value="1"/>
</dbReference>
<keyword evidence="7" id="KW-1185">Reference proteome</keyword>
<dbReference type="OrthoDB" id="515799at2759"/>
<dbReference type="AlphaFoldDB" id="A0A482VGE0"/>
<dbReference type="PROSITE" id="PS51293">
    <property type="entry name" value="SANT"/>
    <property type="match status" value="1"/>
</dbReference>
<dbReference type="GO" id="GO:0005634">
    <property type="term" value="C:nucleus"/>
    <property type="evidence" value="ECO:0007669"/>
    <property type="project" value="UniProtKB-SubCell"/>
</dbReference>
<feature type="compositionally biased region" description="Basic and acidic residues" evidence="4">
    <location>
        <begin position="318"/>
        <end position="331"/>
    </location>
</feature>
<dbReference type="PANTHER" id="PTHR21677:SF1">
    <property type="entry name" value="PROTEIN CRAMPED-LIKE"/>
    <property type="match status" value="1"/>
</dbReference>
<feature type="region of interest" description="Disordered" evidence="4">
    <location>
        <begin position="33"/>
        <end position="57"/>
    </location>
</feature>
<dbReference type="GO" id="GO:0003677">
    <property type="term" value="F:DNA binding"/>
    <property type="evidence" value="ECO:0007669"/>
    <property type="project" value="UniProtKB-KW"/>
</dbReference>
<dbReference type="InterPro" id="IPR055315">
    <property type="entry name" value="Cramped-like"/>
</dbReference>
<feature type="region of interest" description="Disordered" evidence="4">
    <location>
        <begin position="318"/>
        <end position="348"/>
    </location>
</feature>
<dbReference type="EMBL" id="QDEB01102867">
    <property type="protein sequence ID" value="RZC31750.1"/>
    <property type="molecule type" value="Genomic_DNA"/>
</dbReference>
<dbReference type="Proteomes" id="UP000292052">
    <property type="component" value="Unassembled WGS sequence"/>
</dbReference>
<comment type="subcellular location">
    <subcellularLocation>
        <location evidence="1">Nucleus</location>
    </subcellularLocation>
</comment>
<dbReference type="GO" id="GO:0007389">
    <property type="term" value="P:pattern specification process"/>
    <property type="evidence" value="ECO:0007669"/>
    <property type="project" value="TreeGrafter"/>
</dbReference>
<evidence type="ECO:0000313" key="7">
    <source>
        <dbReference type="Proteomes" id="UP000292052"/>
    </source>
</evidence>
<comment type="caution">
    <text evidence="6">The sequence shown here is derived from an EMBL/GenBank/DDBJ whole genome shotgun (WGS) entry which is preliminary data.</text>
</comment>
<dbReference type="Pfam" id="PF00249">
    <property type="entry name" value="Myb_DNA-binding"/>
    <property type="match status" value="1"/>
</dbReference>
<dbReference type="InterPro" id="IPR001005">
    <property type="entry name" value="SANT/Myb"/>
</dbReference>
<dbReference type="InterPro" id="IPR017884">
    <property type="entry name" value="SANT_dom"/>
</dbReference>
<evidence type="ECO:0000256" key="3">
    <source>
        <dbReference type="ARBA" id="ARBA00023242"/>
    </source>
</evidence>
<evidence type="ECO:0000256" key="1">
    <source>
        <dbReference type="ARBA" id="ARBA00004123"/>
    </source>
</evidence>
<reference evidence="6 7" key="1">
    <citation type="submission" date="2017-03" db="EMBL/GenBank/DDBJ databases">
        <title>Genome of the blue death feigning beetle - Asbolus verrucosus.</title>
        <authorList>
            <person name="Rider S.D."/>
        </authorList>
    </citation>
    <scope>NUCLEOTIDE SEQUENCE [LARGE SCALE GENOMIC DNA]</scope>
    <source>
        <strain evidence="6">Butters</strain>
        <tissue evidence="6">Head and leg muscle</tissue>
    </source>
</reference>
<dbReference type="SUPFAM" id="SSF46689">
    <property type="entry name" value="Homeodomain-like"/>
    <property type="match status" value="1"/>
</dbReference>
<feature type="non-terminal residue" evidence="6">
    <location>
        <position position="685"/>
    </location>
</feature>
<organism evidence="6 7">
    <name type="scientific">Asbolus verrucosus</name>
    <name type="common">Desert ironclad beetle</name>
    <dbReference type="NCBI Taxonomy" id="1661398"/>
    <lineage>
        <taxon>Eukaryota</taxon>
        <taxon>Metazoa</taxon>
        <taxon>Ecdysozoa</taxon>
        <taxon>Arthropoda</taxon>
        <taxon>Hexapoda</taxon>
        <taxon>Insecta</taxon>
        <taxon>Pterygota</taxon>
        <taxon>Neoptera</taxon>
        <taxon>Endopterygota</taxon>
        <taxon>Coleoptera</taxon>
        <taxon>Polyphaga</taxon>
        <taxon>Cucujiformia</taxon>
        <taxon>Tenebrionidae</taxon>
        <taxon>Pimeliinae</taxon>
        <taxon>Asbolus</taxon>
    </lineage>
</organism>
<dbReference type="CDD" id="cd00167">
    <property type="entry name" value="SANT"/>
    <property type="match status" value="1"/>
</dbReference>
<evidence type="ECO:0000256" key="2">
    <source>
        <dbReference type="ARBA" id="ARBA00023125"/>
    </source>
</evidence>
<feature type="compositionally biased region" description="Polar residues" evidence="4">
    <location>
        <begin position="332"/>
        <end position="348"/>
    </location>
</feature>
<dbReference type="SMART" id="SM00717">
    <property type="entry name" value="SANT"/>
    <property type="match status" value="1"/>
</dbReference>
<sequence length="685" mass="78019">MNENESHEIPNCKDFLAQMGPLDTLLGSVSYNEIDNADDKKEEVKPEETKQENKKPVNPLWTSEEKKMFFEALNEYGKDFESIHLYISTRLKKKGVTDDLIKTKHQIRHFYYKTFHMLFSCLKFSEKIPKNAQELYTLINYGEIRRKIGSVSKKNWAKLNELIYNGSIALRIKGKTIRIKTPMCRALRRLNQLDEKYDDLKLPTRVLVELKPKDMVSFLKVQSMAQNPRIKVAVSLQKRLSSLINCINVRWKSTEAIYDKALISTNVTTRDCIPDQKEIEEKLLLLTPCLRLAPPNDAHVELPSIDISEYFTDEVKKEEPDVSCSKNEKSPSKQNGDNSGNNESMETVSSVNKVIDEAVNTILSLKAQDSQSKCDNKNTTATTHTHATHANNKDITIEEKRVKIEQIRQGWTVENCGSLTVGEIYLMVNNQSKTLLYYFGADSKLVLEYSWDVLQIKSQQEELLSLAKVQCSKPELKCSCGHVCGSNNKGNAQFKKPTATKKKRSMIRIRQFRQNQRVIYQVNKVFMTPTILWLIYLVNGICRSRGRGRYKQLVVERKLVPNKSETKHQIVSMNIVSQENKPNEELVDPLNSSGVSSLLLGDNCEKLMEQTCGEKNFSGLLGDTPSNSTMSTGISKILKENENQWINSDVNDYSLSSLLGHLDCPSKTNQSMVSISNDDTQLSQD</sequence>
<proteinExistence type="predicted"/>
<evidence type="ECO:0000259" key="5">
    <source>
        <dbReference type="PROSITE" id="PS51293"/>
    </source>
</evidence>
<evidence type="ECO:0000256" key="4">
    <source>
        <dbReference type="SAM" id="MobiDB-lite"/>
    </source>
</evidence>
<dbReference type="GO" id="GO:0003682">
    <property type="term" value="F:chromatin binding"/>
    <property type="evidence" value="ECO:0007669"/>
    <property type="project" value="InterPro"/>
</dbReference>
<keyword evidence="2" id="KW-0238">DNA-binding</keyword>
<dbReference type="InterPro" id="IPR009057">
    <property type="entry name" value="Homeodomain-like_sf"/>
</dbReference>
<protein>
    <submittedName>
        <fullName evidence="6">Cramped</fullName>
    </submittedName>
</protein>
<evidence type="ECO:0000313" key="6">
    <source>
        <dbReference type="EMBL" id="RZC31750.1"/>
    </source>
</evidence>
<dbReference type="PANTHER" id="PTHR21677">
    <property type="entry name" value="CRAMPED PROTEIN"/>
    <property type="match status" value="1"/>
</dbReference>